<comment type="caution">
    <text evidence="2">The sequence shown here is derived from an EMBL/GenBank/DDBJ whole genome shotgun (WGS) entry which is preliminary data.</text>
</comment>
<dbReference type="Proteomes" id="UP001162131">
    <property type="component" value="Unassembled WGS sequence"/>
</dbReference>
<dbReference type="EMBL" id="CAJZBQ010000019">
    <property type="protein sequence ID" value="CAG9317900.1"/>
    <property type="molecule type" value="Genomic_DNA"/>
</dbReference>
<gene>
    <name evidence="2" type="ORF">BSTOLATCC_MIC20205</name>
</gene>
<dbReference type="AlphaFoldDB" id="A0AAU9IV32"/>
<evidence type="ECO:0000256" key="1">
    <source>
        <dbReference type="SAM" id="SignalP"/>
    </source>
</evidence>
<protein>
    <submittedName>
        <fullName evidence="2">Uncharacterized protein</fullName>
    </submittedName>
</protein>
<feature type="signal peptide" evidence="1">
    <location>
        <begin position="1"/>
        <end position="23"/>
    </location>
</feature>
<feature type="chain" id="PRO_5043728736" evidence="1">
    <location>
        <begin position="24"/>
        <end position="406"/>
    </location>
</feature>
<evidence type="ECO:0000313" key="2">
    <source>
        <dbReference type="EMBL" id="CAG9317900.1"/>
    </source>
</evidence>
<proteinExistence type="predicted"/>
<sequence length="406" mass="44961">MAFIQIQQNLLLISVFLFQQSQGFTFTSESSFSIEKGTGNQNCESYACKDPAQNYSKNTCLYYNTEFSMWYADPCSKSSQYCKQDTQNANDPHANYTCETYTSFNAALPGEYCEKIYMCNTAYTSGCSNNVCKAISSLDQACQNTKQCESGTYCYIPDQATQGTCQAQIPIDGECTSYKLCANNAICNYTSTVNNVPVGKCKAFGSFNNHDYVGSCDFLDGIHTFGYNDLCPSGYCAPSGNSYMCLESVTSSQGLPVLCNNDPINMINATTGCTSNKDSLLGVSVTSACDCANNYNAEAYCNLFSGDPTMAKFRQYLTKWTQSKEILKCNLMGRYDLLCVKAHWDKDNAAAYTYYFYAAYFYPEIVEADDCVLSVTNYGYKMAKKAYNDDLASLIGVSFLVMMALH</sequence>
<organism evidence="2 3">
    <name type="scientific">Blepharisma stoltei</name>
    <dbReference type="NCBI Taxonomy" id="1481888"/>
    <lineage>
        <taxon>Eukaryota</taxon>
        <taxon>Sar</taxon>
        <taxon>Alveolata</taxon>
        <taxon>Ciliophora</taxon>
        <taxon>Postciliodesmatophora</taxon>
        <taxon>Heterotrichea</taxon>
        <taxon>Heterotrichida</taxon>
        <taxon>Blepharismidae</taxon>
        <taxon>Blepharisma</taxon>
    </lineage>
</organism>
<name>A0AAU9IV32_9CILI</name>
<reference evidence="2" key="1">
    <citation type="submission" date="2021-09" db="EMBL/GenBank/DDBJ databases">
        <authorList>
            <consortium name="AG Swart"/>
            <person name="Singh M."/>
            <person name="Singh A."/>
            <person name="Seah K."/>
            <person name="Emmerich C."/>
        </authorList>
    </citation>
    <scope>NUCLEOTIDE SEQUENCE</scope>
    <source>
        <strain evidence="2">ATCC30299</strain>
    </source>
</reference>
<accession>A0AAU9IV32</accession>
<keyword evidence="1" id="KW-0732">Signal</keyword>
<keyword evidence="3" id="KW-1185">Reference proteome</keyword>
<evidence type="ECO:0000313" key="3">
    <source>
        <dbReference type="Proteomes" id="UP001162131"/>
    </source>
</evidence>